<accession>A0A0D9ZAB2</accession>
<feature type="region of interest" description="Disordered" evidence="1">
    <location>
        <begin position="1"/>
        <end position="104"/>
    </location>
</feature>
<dbReference type="Gramene" id="OGLUM03G26170.1">
    <property type="protein sequence ID" value="OGLUM03G26170.1"/>
    <property type="gene ID" value="OGLUM03G26170"/>
</dbReference>
<feature type="compositionally biased region" description="Low complexity" evidence="1">
    <location>
        <begin position="1"/>
        <end position="19"/>
    </location>
</feature>
<evidence type="ECO:0000313" key="3">
    <source>
        <dbReference type="Proteomes" id="UP000026961"/>
    </source>
</evidence>
<proteinExistence type="predicted"/>
<feature type="compositionally biased region" description="Polar residues" evidence="1">
    <location>
        <begin position="80"/>
        <end position="92"/>
    </location>
</feature>
<dbReference type="HOGENOM" id="CLU_2363333_0_0_1"/>
<name>A0A0D9ZAB2_9ORYZ</name>
<sequence length="116" mass="11908">MVAGVASSSSSTLPSSPLSPGGGGGGCSVAYSSAILTSGPSLPVEEDRSGCPDPMATTERTAGPPRSGSDSGEDHGGHQQRWQPFSYASASPPQRPLLSTAFSYQRQRQIRMGIVK</sequence>
<organism evidence="2">
    <name type="scientific">Oryza glumipatula</name>
    <dbReference type="NCBI Taxonomy" id="40148"/>
    <lineage>
        <taxon>Eukaryota</taxon>
        <taxon>Viridiplantae</taxon>
        <taxon>Streptophyta</taxon>
        <taxon>Embryophyta</taxon>
        <taxon>Tracheophyta</taxon>
        <taxon>Spermatophyta</taxon>
        <taxon>Magnoliopsida</taxon>
        <taxon>Liliopsida</taxon>
        <taxon>Poales</taxon>
        <taxon>Poaceae</taxon>
        <taxon>BOP clade</taxon>
        <taxon>Oryzoideae</taxon>
        <taxon>Oryzeae</taxon>
        <taxon>Oryzinae</taxon>
        <taxon>Oryza</taxon>
    </lineage>
</organism>
<dbReference type="AlphaFoldDB" id="A0A0D9ZAB2"/>
<dbReference type="Proteomes" id="UP000026961">
    <property type="component" value="Chromosome 3"/>
</dbReference>
<evidence type="ECO:0000256" key="1">
    <source>
        <dbReference type="SAM" id="MobiDB-lite"/>
    </source>
</evidence>
<evidence type="ECO:0000313" key="2">
    <source>
        <dbReference type="EnsemblPlants" id="OGLUM03G26170.1"/>
    </source>
</evidence>
<protein>
    <submittedName>
        <fullName evidence="2">Uncharacterized protein</fullName>
    </submittedName>
</protein>
<reference evidence="2" key="1">
    <citation type="submission" date="2015-04" db="UniProtKB">
        <authorList>
            <consortium name="EnsemblPlants"/>
        </authorList>
    </citation>
    <scope>IDENTIFICATION</scope>
</reference>
<keyword evidence="3" id="KW-1185">Reference proteome</keyword>
<reference evidence="2" key="2">
    <citation type="submission" date="2018-05" db="EMBL/GenBank/DDBJ databases">
        <title>OgluRS3 (Oryza glumaepatula Reference Sequence Version 3).</title>
        <authorList>
            <person name="Zhang J."/>
            <person name="Kudrna D."/>
            <person name="Lee S."/>
            <person name="Talag J."/>
            <person name="Welchert J."/>
            <person name="Wing R.A."/>
        </authorList>
    </citation>
    <scope>NUCLEOTIDE SEQUENCE [LARGE SCALE GENOMIC DNA]</scope>
</reference>
<dbReference type="EnsemblPlants" id="OGLUM03G26170.1">
    <property type="protein sequence ID" value="OGLUM03G26170.1"/>
    <property type="gene ID" value="OGLUM03G26170"/>
</dbReference>